<feature type="compositionally biased region" description="Basic and acidic residues" evidence="2">
    <location>
        <begin position="591"/>
        <end position="605"/>
    </location>
</feature>
<sequence length="625" mass="67830">MIQRQIDELKRQIAEINKKSEAQNRRIQILEFKFDGEKVANAAEHKSLWGAIGLLQKLVAGLTAGLPALVKSIILSIIGSILLSKLIDLGMEAFLKNGKFDLSGILALIQGAKADARAAATIAVKAEGKADKALTRAEAALENIKFLEKSALNAMKRLEAFIKDEIKFLTSSTKNALLRLQDRVISLEKVVAGVQSSLNALQAKLNQFVASLNSQIKSINSTIQKINADLSKSIQKVNADLLKTIQGIKTEFLKALEKINVDLPKELNKLKNDFGGELNKIKSGVLQELQKIKPLTDKIPEILAKIATFSIEVAAIWLAINAIKAVLGALKVGITKPVTIINNYTTNNYNNPDLGLLKKIDITTTANLALTKNVQAAVTAVSLKLIAGFKWLQLDRLLNVLIFAATIHNAFQLSSNIGVTLMQVIQNVLDTIGLKDDSGATFDVTTAINSTVENVVKTIIGEDNYTTIKKEWAKYNRIYQAAGNLFSSLLDMADTTLYALQVIAGQTSKIGNALRNAGEVFENAYGWFNPTPNFSNPLLTKLNQLEDTASIVENVSQQPLNVKSAKEDLEQSAANLADSLEQKEGAPQGKEIPEAKKVKEAEDAGKAVSAGKDITDPIDKVEDDS</sequence>
<keyword evidence="1" id="KW-0175">Coiled coil</keyword>
<dbReference type="EMBL" id="JACJST010000035">
    <property type="protein sequence ID" value="MBD2571066.1"/>
    <property type="molecule type" value="Genomic_DNA"/>
</dbReference>
<organism evidence="3 4">
    <name type="scientific">Anabaena lutea FACHB-196</name>
    <dbReference type="NCBI Taxonomy" id="2692881"/>
    <lineage>
        <taxon>Bacteria</taxon>
        <taxon>Bacillati</taxon>
        <taxon>Cyanobacteriota</taxon>
        <taxon>Cyanophyceae</taxon>
        <taxon>Nostocales</taxon>
        <taxon>Nostocaceae</taxon>
        <taxon>Anabaena</taxon>
    </lineage>
</organism>
<evidence type="ECO:0000256" key="1">
    <source>
        <dbReference type="SAM" id="Coils"/>
    </source>
</evidence>
<evidence type="ECO:0000313" key="4">
    <source>
        <dbReference type="Proteomes" id="UP000640531"/>
    </source>
</evidence>
<gene>
    <name evidence="3" type="ORF">H6G59_24870</name>
</gene>
<accession>A0ABR8FLJ1</accession>
<comment type="caution">
    <text evidence="3">The sequence shown here is derived from an EMBL/GenBank/DDBJ whole genome shotgun (WGS) entry which is preliminary data.</text>
</comment>
<name>A0ABR8FLJ1_9NOST</name>
<dbReference type="RefSeq" id="WP_190720137.1">
    <property type="nucleotide sequence ID" value="NZ_JACJST010000035.1"/>
</dbReference>
<proteinExistence type="predicted"/>
<evidence type="ECO:0000256" key="2">
    <source>
        <dbReference type="SAM" id="MobiDB-lite"/>
    </source>
</evidence>
<evidence type="ECO:0000313" key="3">
    <source>
        <dbReference type="EMBL" id="MBD2571066.1"/>
    </source>
</evidence>
<protein>
    <submittedName>
        <fullName evidence="3">Uncharacterized protein</fullName>
    </submittedName>
</protein>
<dbReference type="Proteomes" id="UP000640531">
    <property type="component" value="Unassembled WGS sequence"/>
</dbReference>
<reference evidence="3 4" key="1">
    <citation type="journal article" date="2020" name="ISME J.">
        <title>Comparative genomics reveals insights into cyanobacterial evolution and habitat adaptation.</title>
        <authorList>
            <person name="Chen M.Y."/>
            <person name="Teng W.K."/>
            <person name="Zhao L."/>
            <person name="Hu C.X."/>
            <person name="Zhou Y.K."/>
            <person name="Han B.P."/>
            <person name="Song L.R."/>
            <person name="Shu W.S."/>
        </authorList>
    </citation>
    <scope>NUCLEOTIDE SEQUENCE [LARGE SCALE GENOMIC DNA]</scope>
    <source>
        <strain evidence="3 4">FACHB-196</strain>
    </source>
</reference>
<feature type="compositionally biased region" description="Basic and acidic residues" evidence="2">
    <location>
        <begin position="613"/>
        <end position="625"/>
    </location>
</feature>
<feature type="region of interest" description="Disordered" evidence="2">
    <location>
        <begin position="572"/>
        <end position="625"/>
    </location>
</feature>
<keyword evidence="4" id="KW-1185">Reference proteome</keyword>
<feature type="coiled-coil region" evidence="1">
    <location>
        <begin position="130"/>
        <end position="157"/>
    </location>
</feature>